<organism evidence="2 3">
    <name type="scientific">Candidatus Lachnoclostridium pullistercoris</name>
    <dbReference type="NCBI Taxonomy" id="2838632"/>
    <lineage>
        <taxon>Bacteria</taxon>
        <taxon>Bacillati</taxon>
        <taxon>Bacillota</taxon>
        <taxon>Clostridia</taxon>
        <taxon>Lachnospirales</taxon>
        <taxon>Lachnospiraceae</taxon>
    </lineage>
</organism>
<dbReference type="EMBL" id="DWWL01000072">
    <property type="protein sequence ID" value="HJC48614.1"/>
    <property type="molecule type" value="Genomic_DNA"/>
</dbReference>
<evidence type="ECO:0000313" key="3">
    <source>
        <dbReference type="Proteomes" id="UP000823883"/>
    </source>
</evidence>
<keyword evidence="1" id="KW-0472">Membrane</keyword>
<dbReference type="AlphaFoldDB" id="A0A9D2T7K5"/>
<sequence>MNGSMTGKQNRRMSFRSHGPLMELTVICLFFIIAASVFILVFVRAGQLSSRAEDLSAAVNASQTIIESVIPEGGVPADGETSYDIYFDRDWNRMDQTSSAPSDAHAAAHVTETWTDGLVHLEVVVTSASSEGELYRLSTDRDFS</sequence>
<accession>A0A9D2T7K5</accession>
<dbReference type="Proteomes" id="UP000823883">
    <property type="component" value="Unassembled WGS sequence"/>
</dbReference>
<gene>
    <name evidence="2" type="ORF">IAA04_11230</name>
</gene>
<comment type="caution">
    <text evidence="2">The sequence shown here is derived from an EMBL/GenBank/DDBJ whole genome shotgun (WGS) entry which is preliminary data.</text>
</comment>
<name>A0A9D2T7K5_9FIRM</name>
<reference evidence="2" key="1">
    <citation type="journal article" date="2021" name="PeerJ">
        <title>Extensive microbial diversity within the chicken gut microbiome revealed by metagenomics and culture.</title>
        <authorList>
            <person name="Gilroy R."/>
            <person name="Ravi A."/>
            <person name="Getino M."/>
            <person name="Pursley I."/>
            <person name="Horton D.L."/>
            <person name="Alikhan N.F."/>
            <person name="Baker D."/>
            <person name="Gharbi K."/>
            <person name="Hall N."/>
            <person name="Watson M."/>
            <person name="Adriaenssens E.M."/>
            <person name="Foster-Nyarko E."/>
            <person name="Jarju S."/>
            <person name="Secka A."/>
            <person name="Antonio M."/>
            <person name="Oren A."/>
            <person name="Chaudhuri R.R."/>
            <person name="La Ragione R."/>
            <person name="Hildebrand F."/>
            <person name="Pallen M.J."/>
        </authorList>
    </citation>
    <scope>NUCLEOTIDE SEQUENCE</scope>
    <source>
        <strain evidence="2">CHK183-5548</strain>
    </source>
</reference>
<evidence type="ECO:0000256" key="1">
    <source>
        <dbReference type="SAM" id="Phobius"/>
    </source>
</evidence>
<keyword evidence="1" id="KW-1133">Transmembrane helix</keyword>
<feature type="transmembrane region" description="Helical" evidence="1">
    <location>
        <begin position="21"/>
        <end position="43"/>
    </location>
</feature>
<proteinExistence type="predicted"/>
<keyword evidence="1" id="KW-0812">Transmembrane</keyword>
<protein>
    <submittedName>
        <fullName evidence="2">Uncharacterized protein</fullName>
    </submittedName>
</protein>
<reference evidence="2" key="2">
    <citation type="submission" date="2021-04" db="EMBL/GenBank/DDBJ databases">
        <authorList>
            <person name="Gilroy R."/>
        </authorList>
    </citation>
    <scope>NUCLEOTIDE SEQUENCE</scope>
    <source>
        <strain evidence="2">CHK183-5548</strain>
    </source>
</reference>
<evidence type="ECO:0000313" key="2">
    <source>
        <dbReference type="EMBL" id="HJC48614.1"/>
    </source>
</evidence>